<proteinExistence type="predicted"/>
<feature type="region of interest" description="Disordered" evidence="1">
    <location>
        <begin position="270"/>
        <end position="310"/>
    </location>
</feature>
<keyword evidence="3" id="KW-1185">Reference proteome</keyword>
<dbReference type="RefSeq" id="XP_012935827.1">
    <property type="nucleotide sequence ID" value="XM_013080373.1"/>
</dbReference>
<keyword evidence="2" id="KW-0472">Membrane</keyword>
<feature type="transmembrane region" description="Helical" evidence="2">
    <location>
        <begin position="52"/>
        <end position="72"/>
    </location>
</feature>
<evidence type="ECO:0000256" key="1">
    <source>
        <dbReference type="SAM" id="MobiDB-lite"/>
    </source>
</evidence>
<keyword evidence="2" id="KW-1133">Transmembrane helix</keyword>
<organism evidence="3 4">
    <name type="scientific">Aplysia californica</name>
    <name type="common">California sea hare</name>
    <dbReference type="NCBI Taxonomy" id="6500"/>
    <lineage>
        <taxon>Eukaryota</taxon>
        <taxon>Metazoa</taxon>
        <taxon>Spiralia</taxon>
        <taxon>Lophotrochozoa</taxon>
        <taxon>Mollusca</taxon>
        <taxon>Gastropoda</taxon>
        <taxon>Heterobranchia</taxon>
        <taxon>Euthyneura</taxon>
        <taxon>Tectipleura</taxon>
        <taxon>Aplysiida</taxon>
        <taxon>Aplysioidea</taxon>
        <taxon>Aplysiidae</taxon>
        <taxon>Aplysia</taxon>
    </lineage>
</organism>
<protein>
    <submittedName>
        <fullName evidence="4">Uncharacterized protein LOC101862485</fullName>
    </submittedName>
</protein>
<dbReference type="Proteomes" id="UP000694888">
    <property type="component" value="Unplaced"/>
</dbReference>
<feature type="transmembrane region" description="Helical" evidence="2">
    <location>
        <begin position="166"/>
        <end position="189"/>
    </location>
</feature>
<reference evidence="4" key="1">
    <citation type="submission" date="2025-08" db="UniProtKB">
        <authorList>
            <consortium name="RefSeq"/>
        </authorList>
    </citation>
    <scope>IDENTIFICATION</scope>
</reference>
<accession>A0ABM0ZW84</accession>
<evidence type="ECO:0000313" key="3">
    <source>
        <dbReference type="Proteomes" id="UP000694888"/>
    </source>
</evidence>
<keyword evidence="2" id="KW-0812">Transmembrane</keyword>
<feature type="transmembrane region" description="Helical" evidence="2">
    <location>
        <begin position="120"/>
        <end position="145"/>
    </location>
</feature>
<name>A0ABM0ZW84_APLCA</name>
<evidence type="ECO:0000256" key="2">
    <source>
        <dbReference type="SAM" id="Phobius"/>
    </source>
</evidence>
<evidence type="ECO:0000313" key="4">
    <source>
        <dbReference type="RefSeq" id="XP_012935827.1"/>
    </source>
</evidence>
<dbReference type="GeneID" id="101862485"/>
<feature type="transmembrane region" description="Helical" evidence="2">
    <location>
        <begin position="201"/>
        <end position="224"/>
    </location>
</feature>
<sequence length="310" mass="33089">MITLQANGRDGETQTANDGVLWPVPDFCYAGTGLVKCVRTPADYRMSTLKPLPLVTLGAALVLASPFIFPWLEYTTLDEGRGLNSYYRRHVRVGLFSECAKDDLGRWACRSLLGNGGGTAAVQTAILIGVILALVSLVLALYQAVIMWLSSETRWCRAQQRVPGVLLLDWCAGAVAFVTGLLLTISLALYKVVDGGSGSVAFLVCGLGAICLFCGGVVAWLVAFEPTRQQDCVLFESAFGGFTGNEGVGFTNRQEDLNLDWFRGEGTPSGRLNVNASEGGVADVDVEEDRKSPAKPPAGGERSLQFGSPV</sequence>
<gene>
    <name evidence="4" type="primary">LOC101862485</name>
</gene>